<protein>
    <submittedName>
        <fullName evidence="1">Uncharacterized protein DUF3305</fullName>
    </submittedName>
</protein>
<dbReference type="Proteomes" id="UP000269157">
    <property type="component" value="Unassembled WGS sequence"/>
</dbReference>
<comment type="caution">
    <text evidence="1">The sequence shown here is derived from an EMBL/GenBank/DDBJ whole genome shotgun (WGS) entry which is preliminary data.</text>
</comment>
<reference evidence="1 2" key="1">
    <citation type="submission" date="2018-10" db="EMBL/GenBank/DDBJ databases">
        <title>Genomic Encyclopedia of Archaeal and Bacterial Type Strains, Phase II (KMG-II): from individual species to whole genera.</title>
        <authorList>
            <person name="Goeker M."/>
        </authorList>
    </citation>
    <scope>NUCLEOTIDE SEQUENCE [LARGE SCALE GENOMIC DNA]</scope>
    <source>
        <strain evidence="1 2">DSM 29466</strain>
    </source>
</reference>
<name>A0A497X413_9RHOB</name>
<evidence type="ECO:0000313" key="2">
    <source>
        <dbReference type="Proteomes" id="UP000269157"/>
    </source>
</evidence>
<dbReference type="AlphaFoldDB" id="A0A497X413"/>
<sequence length="195" mass="21841">MSKDHAGDGSIAESQKSISMSLGIVIRRVPGVTRWATHVWKAVAVLPGAGDADWKELRRDNDTIEYHAATLPLELFRTDTEAYLHGLSTKVPSIYVVMREAAGDHPLDIVLATASPYEAQDYADTGEELVEKVPMPEGLIAWIRDYVELHHEDEVFIKRKRNKTRVDLHEDGIGDARIRQTSDVYRAPASKETVH</sequence>
<proteinExistence type="predicted"/>
<dbReference type="Pfam" id="PF11749">
    <property type="entry name" value="DUF3305"/>
    <property type="match status" value="1"/>
</dbReference>
<evidence type="ECO:0000313" key="1">
    <source>
        <dbReference type="EMBL" id="RLJ59920.1"/>
    </source>
</evidence>
<accession>A0A497X413</accession>
<keyword evidence="2" id="KW-1185">Reference proteome</keyword>
<organism evidence="1 2">
    <name type="scientific">Litoreibacter meonggei</name>
    <dbReference type="NCBI Taxonomy" id="1049199"/>
    <lineage>
        <taxon>Bacteria</taxon>
        <taxon>Pseudomonadati</taxon>
        <taxon>Pseudomonadota</taxon>
        <taxon>Alphaproteobacteria</taxon>
        <taxon>Rhodobacterales</taxon>
        <taxon>Roseobacteraceae</taxon>
        <taxon>Litoreibacter</taxon>
    </lineage>
</organism>
<dbReference type="InterPro" id="IPR021736">
    <property type="entry name" value="DUF3305"/>
</dbReference>
<gene>
    <name evidence="1" type="ORF">BCF46_0110</name>
</gene>
<dbReference type="EMBL" id="RCCE01000001">
    <property type="protein sequence ID" value="RLJ59920.1"/>
    <property type="molecule type" value="Genomic_DNA"/>
</dbReference>